<dbReference type="EMBL" id="BMNC01000015">
    <property type="protein sequence ID" value="GGN19235.1"/>
    <property type="molecule type" value="Genomic_DNA"/>
</dbReference>
<evidence type="ECO:0000256" key="5">
    <source>
        <dbReference type="ARBA" id="ARBA00022490"/>
    </source>
</evidence>
<dbReference type="Gene3D" id="3.50.50.60">
    <property type="entry name" value="FAD/NAD(P)-binding domain"/>
    <property type="match status" value="2"/>
</dbReference>
<dbReference type="NCBIfam" id="TIGR01350">
    <property type="entry name" value="lipoamide_DH"/>
    <property type="match status" value="1"/>
</dbReference>
<dbReference type="InterPro" id="IPR036188">
    <property type="entry name" value="FAD/NAD-bd_sf"/>
</dbReference>
<reference evidence="17" key="1">
    <citation type="journal article" date="2019" name="Int. J. Syst. Evol. Microbiol.">
        <title>The Global Catalogue of Microorganisms (GCM) 10K type strain sequencing project: providing services to taxonomists for standard genome sequencing and annotation.</title>
        <authorList>
            <consortium name="The Broad Institute Genomics Platform"/>
            <consortium name="The Broad Institute Genome Sequencing Center for Infectious Disease"/>
            <person name="Wu L."/>
            <person name="Ma J."/>
        </authorList>
    </citation>
    <scope>NUCLEOTIDE SEQUENCE [LARGE SCALE GENOMIC DNA]</scope>
    <source>
        <strain evidence="17">CGMCC 4.7319</strain>
    </source>
</reference>
<comment type="subcellular location">
    <subcellularLocation>
        <location evidence="1">Cytoplasm</location>
    </subcellularLocation>
</comment>
<dbReference type="PANTHER" id="PTHR22912">
    <property type="entry name" value="DISULFIDE OXIDOREDUCTASE"/>
    <property type="match status" value="1"/>
</dbReference>
<dbReference type="PRINTS" id="PR00411">
    <property type="entry name" value="PNDRDTASEI"/>
</dbReference>
<proteinExistence type="inferred from homology"/>
<evidence type="ECO:0000256" key="12">
    <source>
        <dbReference type="ARBA" id="ARBA00049187"/>
    </source>
</evidence>
<feature type="domain" description="FAD/NAD(P)-binding" evidence="15">
    <location>
        <begin position="13"/>
        <end position="323"/>
    </location>
</feature>
<dbReference type="SUPFAM" id="SSF55424">
    <property type="entry name" value="FAD/NAD-linked reductases, dimerisation (C-terminal) domain"/>
    <property type="match status" value="1"/>
</dbReference>
<dbReference type="RefSeq" id="WP_229694062.1">
    <property type="nucleotide sequence ID" value="NZ_BMNC01000015.1"/>
</dbReference>
<keyword evidence="8 13" id="KW-0560">Oxidoreductase</keyword>
<keyword evidence="7 13" id="KW-0274">FAD</keyword>
<dbReference type="PRINTS" id="PR00368">
    <property type="entry name" value="FADPNR"/>
</dbReference>
<keyword evidence="11 13" id="KW-0676">Redox-active center</keyword>
<protein>
    <recommendedName>
        <fullName evidence="4 13">Dihydrolipoyl dehydrogenase</fullName>
        <ecNumber evidence="3 13">1.8.1.4</ecNumber>
    </recommendedName>
</protein>
<comment type="similarity">
    <text evidence="2 13">Belongs to the class-I pyridine nucleotide-disulfide oxidoreductase family.</text>
</comment>
<dbReference type="InterPro" id="IPR012999">
    <property type="entry name" value="Pyr_OxRdtase_I_AS"/>
</dbReference>
<dbReference type="SUPFAM" id="SSF51905">
    <property type="entry name" value="FAD/NAD(P)-binding domain"/>
    <property type="match status" value="1"/>
</dbReference>
<comment type="caution">
    <text evidence="16">The sequence shown here is derived from an EMBL/GenBank/DDBJ whole genome shotgun (WGS) entry which is preliminary data.</text>
</comment>
<evidence type="ECO:0000256" key="1">
    <source>
        <dbReference type="ARBA" id="ARBA00004496"/>
    </source>
</evidence>
<evidence type="ECO:0000256" key="11">
    <source>
        <dbReference type="ARBA" id="ARBA00023284"/>
    </source>
</evidence>
<dbReference type="InterPro" id="IPR016156">
    <property type="entry name" value="FAD/NAD-linked_Rdtase_dimer_sf"/>
</dbReference>
<dbReference type="InterPro" id="IPR050151">
    <property type="entry name" value="Class-I_Pyr_Nuc-Dis_Oxidored"/>
</dbReference>
<dbReference type="EC" id="1.8.1.4" evidence="3 13"/>
<dbReference type="PIRSF" id="PIRSF000350">
    <property type="entry name" value="Mercury_reductase_MerA"/>
    <property type="match status" value="1"/>
</dbReference>
<dbReference type="InterPro" id="IPR004099">
    <property type="entry name" value="Pyr_nucl-diS_OxRdtase_dimer"/>
</dbReference>
<evidence type="ECO:0000256" key="8">
    <source>
        <dbReference type="ARBA" id="ARBA00023002"/>
    </source>
</evidence>
<evidence type="ECO:0000256" key="7">
    <source>
        <dbReference type="ARBA" id="ARBA00022827"/>
    </source>
</evidence>
<gene>
    <name evidence="16" type="primary">pdhD</name>
    <name evidence="16" type="ORF">GCM10011609_70430</name>
</gene>
<dbReference type="InterPro" id="IPR006258">
    <property type="entry name" value="Lipoamide_DH"/>
</dbReference>
<evidence type="ECO:0000256" key="6">
    <source>
        <dbReference type="ARBA" id="ARBA00022630"/>
    </source>
</evidence>
<sequence>MTSPELESATNADLVILGGGSGGYACAFRAAELGLSVVLVEKDKLGGTCLHRGCIPTKALLHAAEVADNAREGDQFGVKSSLEGIDIAGVNSYKDGVVSRLYKGLQGLAKANKVTFVEGAGTFVGPNTVEVNGQRYTGKNVVLATGSYARSLPGLEIGGRVVTSDQALNLDFIPEKVVVLGGGVIGVEFASVWRSFGADVTIVEALPRLVPAEDEYASKQLERAFRKRGIKFKTGVKFTGATQSDSGVSVTLENGDVLDADLLLVAVGRGPNSAGHGYEEAGVKIDRGFVVTDERLRTNLPNVYAVGDIVPGLQLAHRGFQQGIFVAEEIAGQNPKVIDEAGIPRVTYCKPEVASVGLTEAAAKEKYGSAEVFVYDLAGNGKSQILKTAGGVKLVKAPDGPVVGITMVGERVGELIGEAQLIYSWEAFPEDVAPLIHAHPTQTEALGEAFLALAGKPLHVHG</sequence>
<name>A0ABQ2INN8_9PSEU</name>
<dbReference type="PROSITE" id="PS00076">
    <property type="entry name" value="PYRIDINE_REDOX_1"/>
    <property type="match status" value="1"/>
</dbReference>
<evidence type="ECO:0000256" key="4">
    <source>
        <dbReference type="ARBA" id="ARBA00016961"/>
    </source>
</evidence>
<dbReference type="Pfam" id="PF07992">
    <property type="entry name" value="Pyr_redox_2"/>
    <property type="match status" value="1"/>
</dbReference>
<keyword evidence="5" id="KW-0963">Cytoplasm</keyword>
<accession>A0ABQ2INN8</accession>
<keyword evidence="6 13" id="KW-0285">Flavoprotein</keyword>
<comment type="cofactor">
    <cofactor evidence="13">
        <name>FAD</name>
        <dbReference type="ChEBI" id="CHEBI:57692"/>
    </cofactor>
    <text evidence="13">Binds 1 FAD per subunit.</text>
</comment>
<evidence type="ECO:0000313" key="16">
    <source>
        <dbReference type="EMBL" id="GGN19235.1"/>
    </source>
</evidence>
<dbReference type="Proteomes" id="UP000597656">
    <property type="component" value="Unassembled WGS sequence"/>
</dbReference>
<dbReference type="InterPro" id="IPR001100">
    <property type="entry name" value="Pyr_nuc-diS_OxRdtase"/>
</dbReference>
<evidence type="ECO:0000259" key="14">
    <source>
        <dbReference type="Pfam" id="PF02852"/>
    </source>
</evidence>
<keyword evidence="10" id="KW-1015">Disulfide bond</keyword>
<dbReference type="InterPro" id="IPR023753">
    <property type="entry name" value="FAD/NAD-binding_dom"/>
</dbReference>
<keyword evidence="17" id="KW-1185">Reference proteome</keyword>
<keyword evidence="9 13" id="KW-0520">NAD</keyword>
<dbReference type="Gene3D" id="3.30.390.30">
    <property type="match status" value="1"/>
</dbReference>
<dbReference type="Pfam" id="PF02852">
    <property type="entry name" value="Pyr_redox_dim"/>
    <property type="match status" value="1"/>
</dbReference>
<comment type="catalytic activity">
    <reaction evidence="12 13">
        <text>N(6)-[(R)-dihydrolipoyl]-L-lysyl-[protein] + NAD(+) = N(6)-[(R)-lipoyl]-L-lysyl-[protein] + NADH + H(+)</text>
        <dbReference type="Rhea" id="RHEA:15045"/>
        <dbReference type="Rhea" id="RHEA-COMP:10474"/>
        <dbReference type="Rhea" id="RHEA-COMP:10475"/>
        <dbReference type="ChEBI" id="CHEBI:15378"/>
        <dbReference type="ChEBI" id="CHEBI:57540"/>
        <dbReference type="ChEBI" id="CHEBI:57945"/>
        <dbReference type="ChEBI" id="CHEBI:83099"/>
        <dbReference type="ChEBI" id="CHEBI:83100"/>
        <dbReference type="EC" id="1.8.1.4"/>
    </reaction>
</comment>
<evidence type="ECO:0000256" key="9">
    <source>
        <dbReference type="ARBA" id="ARBA00023027"/>
    </source>
</evidence>
<comment type="miscellaneous">
    <text evidence="13">The active site is a redox-active disulfide bond.</text>
</comment>
<organism evidence="16 17">
    <name type="scientific">Lentzea pudingi</name>
    <dbReference type="NCBI Taxonomy" id="1789439"/>
    <lineage>
        <taxon>Bacteria</taxon>
        <taxon>Bacillati</taxon>
        <taxon>Actinomycetota</taxon>
        <taxon>Actinomycetes</taxon>
        <taxon>Pseudonocardiales</taxon>
        <taxon>Pseudonocardiaceae</taxon>
        <taxon>Lentzea</taxon>
    </lineage>
</organism>
<dbReference type="PANTHER" id="PTHR22912:SF217">
    <property type="entry name" value="DIHYDROLIPOYL DEHYDROGENASE"/>
    <property type="match status" value="1"/>
</dbReference>
<evidence type="ECO:0000259" key="15">
    <source>
        <dbReference type="Pfam" id="PF07992"/>
    </source>
</evidence>
<evidence type="ECO:0000256" key="3">
    <source>
        <dbReference type="ARBA" id="ARBA00012608"/>
    </source>
</evidence>
<evidence type="ECO:0000256" key="2">
    <source>
        <dbReference type="ARBA" id="ARBA00007532"/>
    </source>
</evidence>
<evidence type="ECO:0000256" key="10">
    <source>
        <dbReference type="ARBA" id="ARBA00023157"/>
    </source>
</evidence>
<feature type="domain" description="Pyridine nucleotide-disulphide oxidoreductase dimerisation" evidence="14">
    <location>
        <begin position="343"/>
        <end position="449"/>
    </location>
</feature>
<evidence type="ECO:0000313" key="17">
    <source>
        <dbReference type="Proteomes" id="UP000597656"/>
    </source>
</evidence>
<evidence type="ECO:0000256" key="13">
    <source>
        <dbReference type="RuleBase" id="RU003692"/>
    </source>
</evidence>